<name>A0AA95S9L4_9BACI</name>
<gene>
    <name evidence="2" type="ORF">QNH39_04290</name>
</gene>
<accession>A0AA95S9L4</accession>
<dbReference type="Proteomes" id="UP001178288">
    <property type="component" value="Chromosome"/>
</dbReference>
<proteinExistence type="predicted"/>
<organism evidence="2 3">
    <name type="scientific">Neobacillus novalis</name>
    <dbReference type="NCBI Taxonomy" id="220687"/>
    <lineage>
        <taxon>Bacteria</taxon>
        <taxon>Bacillati</taxon>
        <taxon>Bacillota</taxon>
        <taxon>Bacilli</taxon>
        <taxon>Bacillales</taxon>
        <taxon>Bacillaceae</taxon>
        <taxon>Neobacillus</taxon>
    </lineage>
</organism>
<sequence>MGGWVIVFFISFFVLYGFYAINLYLPKKKNLKYVISLCFLIIGLLGWLYIWIGSGWLMTGIISTGFLVLSAISVLVALLLDLGSKLKN</sequence>
<reference evidence="2" key="1">
    <citation type="submission" date="2023-05" db="EMBL/GenBank/DDBJ databases">
        <title>Comparative genomics of Bacillaceae isolates and their secondary metabolite potential.</title>
        <authorList>
            <person name="Song L."/>
            <person name="Nielsen L.J."/>
            <person name="Mohite O."/>
            <person name="Xu X."/>
            <person name="Weber T."/>
            <person name="Kovacs A.T."/>
        </authorList>
    </citation>
    <scope>NUCLEOTIDE SEQUENCE</scope>
    <source>
        <strain evidence="2">XLM17</strain>
    </source>
</reference>
<feature type="transmembrane region" description="Helical" evidence="1">
    <location>
        <begin position="33"/>
        <end position="52"/>
    </location>
</feature>
<keyword evidence="3" id="KW-1185">Reference proteome</keyword>
<keyword evidence="1" id="KW-1133">Transmembrane helix</keyword>
<protein>
    <recommendedName>
        <fullName evidence="4">YesK-like protein</fullName>
    </recommendedName>
</protein>
<keyword evidence="1" id="KW-0472">Membrane</keyword>
<dbReference type="AlphaFoldDB" id="A0AA95S9L4"/>
<evidence type="ECO:0000313" key="2">
    <source>
        <dbReference type="EMBL" id="WHY87090.1"/>
    </source>
</evidence>
<keyword evidence="1" id="KW-0812">Transmembrane</keyword>
<evidence type="ECO:0008006" key="4">
    <source>
        <dbReference type="Google" id="ProtNLM"/>
    </source>
</evidence>
<feature type="transmembrane region" description="Helical" evidence="1">
    <location>
        <begin position="6"/>
        <end position="26"/>
    </location>
</feature>
<evidence type="ECO:0000256" key="1">
    <source>
        <dbReference type="SAM" id="Phobius"/>
    </source>
</evidence>
<dbReference type="RefSeq" id="WP_066082959.1">
    <property type="nucleotide sequence ID" value="NZ_CP126114.1"/>
</dbReference>
<dbReference type="EMBL" id="CP126114">
    <property type="protein sequence ID" value="WHY87090.1"/>
    <property type="molecule type" value="Genomic_DNA"/>
</dbReference>
<dbReference type="KEGG" id="nnv:QNH39_04290"/>
<evidence type="ECO:0000313" key="3">
    <source>
        <dbReference type="Proteomes" id="UP001178288"/>
    </source>
</evidence>
<feature type="transmembrane region" description="Helical" evidence="1">
    <location>
        <begin position="58"/>
        <end position="80"/>
    </location>
</feature>